<feature type="compositionally biased region" description="Basic residues" evidence="1">
    <location>
        <begin position="79"/>
        <end position="94"/>
    </location>
</feature>
<feature type="region of interest" description="Disordered" evidence="1">
    <location>
        <begin position="69"/>
        <end position="103"/>
    </location>
</feature>
<protein>
    <submittedName>
        <fullName evidence="2">Uncharacterized protein</fullName>
    </submittedName>
</protein>
<gene>
    <name evidence="2" type="ORF">J8TS2_17000</name>
</gene>
<name>A0ABQ4KHF5_9BACI</name>
<feature type="compositionally biased region" description="Basic and acidic residues" evidence="1">
    <location>
        <begin position="136"/>
        <end position="154"/>
    </location>
</feature>
<dbReference type="Proteomes" id="UP000679950">
    <property type="component" value="Unassembled WGS sequence"/>
</dbReference>
<evidence type="ECO:0000256" key="1">
    <source>
        <dbReference type="SAM" id="MobiDB-lite"/>
    </source>
</evidence>
<reference evidence="2 3" key="1">
    <citation type="submission" date="2021-03" db="EMBL/GenBank/DDBJ databases">
        <title>Antimicrobial resistance genes in bacteria isolated from Japanese honey, and their potential for conferring macrolide and lincosamide resistance in the American foulbrood pathogen Paenibacillus larvae.</title>
        <authorList>
            <person name="Okamoto M."/>
            <person name="Kumagai M."/>
            <person name="Kanamori H."/>
            <person name="Takamatsu D."/>
        </authorList>
    </citation>
    <scope>NUCLEOTIDE SEQUENCE [LARGE SCALE GENOMIC DNA]</scope>
    <source>
        <strain evidence="2 3">J8TS2</strain>
    </source>
</reference>
<evidence type="ECO:0000313" key="3">
    <source>
        <dbReference type="Proteomes" id="UP000679950"/>
    </source>
</evidence>
<dbReference type="EMBL" id="BORB01000011">
    <property type="protein sequence ID" value="GIN57381.1"/>
    <property type="molecule type" value="Genomic_DNA"/>
</dbReference>
<proteinExistence type="predicted"/>
<comment type="caution">
    <text evidence="2">The sequence shown here is derived from an EMBL/GenBank/DDBJ whole genome shotgun (WGS) entry which is preliminary data.</text>
</comment>
<sequence>MITDMKKKKKKKGELMGMPKKERLIKAKEWIEKVDEDHIVKAYSKSSGLNPKNAMNELKRLGVKITPEDKQEVQQWVEKRKRHNERRKERRRRRKENEENKRLMMEYDSDETFAFIAGYTSGGAPFGITHEEMEEIERREGLERDEKGAIHSRE</sequence>
<feature type="region of interest" description="Disordered" evidence="1">
    <location>
        <begin position="132"/>
        <end position="154"/>
    </location>
</feature>
<evidence type="ECO:0000313" key="2">
    <source>
        <dbReference type="EMBL" id="GIN57381.1"/>
    </source>
</evidence>
<accession>A0ABQ4KHF5</accession>
<keyword evidence="3" id="KW-1185">Reference proteome</keyword>
<organism evidence="2 3">
    <name type="scientific">Lederbergia ruris</name>
    <dbReference type="NCBI Taxonomy" id="217495"/>
    <lineage>
        <taxon>Bacteria</taxon>
        <taxon>Bacillati</taxon>
        <taxon>Bacillota</taxon>
        <taxon>Bacilli</taxon>
        <taxon>Bacillales</taxon>
        <taxon>Bacillaceae</taxon>
        <taxon>Lederbergia</taxon>
    </lineage>
</organism>